<keyword evidence="1" id="KW-1133">Transmembrane helix</keyword>
<accession>A0A5C6RY43</accession>
<feature type="transmembrane region" description="Helical" evidence="1">
    <location>
        <begin position="445"/>
        <end position="462"/>
    </location>
</feature>
<feature type="domain" description="DUF8201" evidence="2">
    <location>
        <begin position="1"/>
        <end position="450"/>
    </location>
</feature>
<dbReference type="OrthoDB" id="344987at2"/>
<feature type="transmembrane region" description="Helical" evidence="1">
    <location>
        <begin position="305"/>
        <end position="331"/>
    </location>
</feature>
<reference evidence="3 4" key="1">
    <citation type="submission" date="2019-08" db="EMBL/GenBank/DDBJ databases">
        <title>Genome of Vicingus serpentipes NCIMB 15042.</title>
        <authorList>
            <person name="Bowman J.P."/>
        </authorList>
    </citation>
    <scope>NUCLEOTIDE SEQUENCE [LARGE SCALE GENOMIC DNA]</scope>
    <source>
        <strain evidence="3 4">NCIMB 15042</strain>
    </source>
</reference>
<feature type="transmembrane region" description="Helical" evidence="1">
    <location>
        <begin position="104"/>
        <end position="122"/>
    </location>
</feature>
<keyword evidence="1" id="KW-0812">Transmembrane</keyword>
<evidence type="ECO:0000313" key="4">
    <source>
        <dbReference type="Proteomes" id="UP000321721"/>
    </source>
</evidence>
<gene>
    <name evidence="3" type="ORF">FRY74_03675</name>
</gene>
<keyword evidence="1" id="KW-0472">Membrane</keyword>
<comment type="caution">
    <text evidence="3">The sequence shown here is derived from an EMBL/GenBank/DDBJ whole genome shotgun (WGS) entry which is preliminary data.</text>
</comment>
<sequence length="559" mass="65140">MVITLIVWLYIFTILTSLGILFNRISLLAIKDKSLLNENSIIQHIFNGFCLCMGLCSLLYFFSNIGFTVHLLIAIPSLISIYFFRNDWKIIISKVKNAAISFNLWQWLLIFIGFISILLATIEEPTNIDTGNYHAQSIKWMNEYKIIPGLGNLLGNLAYNQSNFLVEAFFSFSFLNYGTFRILNGFLVLVFILNIIKTFNLKNLKFNAIQFIGSIIIIFFFIHYKNWISSPSPDVIITLMTYYIFYEGIKRLTNNPLQETDNTLISIYFIAISALTVKLSAITLPFLAIVLILRTPLFFKQGRVIFYALLTLIIIVPWLVRNVFFSGYLIFPVAEIDLFNVDWKIPRELVIGVKNAIHGFSTNSQMSSVEIMKLTLWDRIIIWINTNYWYRILYLLIILFSQFYFIKLFFSKAKLSYKKTSLILLGFTTFLGVVFWFLTAPDFRFGSALVYMSISTTLIITIPKKVYLNRFFGHSFILLTLFFLFRKMHVEELYNHPLKPAPYPKVEVKINNGKNFRYAIPKNNYQCWDYNLPCVPFGDLSIVKQRGEDIEDGFKYDFN</sequence>
<feature type="transmembrane region" description="Helical" evidence="1">
    <location>
        <begin position="6"/>
        <end position="29"/>
    </location>
</feature>
<dbReference type="InterPro" id="IPR058065">
    <property type="entry name" value="LIC_10190-like"/>
</dbReference>
<evidence type="ECO:0000313" key="3">
    <source>
        <dbReference type="EMBL" id="TXB67298.1"/>
    </source>
</evidence>
<feature type="transmembrane region" description="Helical" evidence="1">
    <location>
        <begin position="41"/>
        <end position="61"/>
    </location>
</feature>
<dbReference type="Pfam" id="PF26626">
    <property type="entry name" value="DUF8201"/>
    <property type="match status" value="1"/>
</dbReference>
<feature type="transmembrane region" description="Helical" evidence="1">
    <location>
        <begin position="67"/>
        <end position="84"/>
    </location>
</feature>
<dbReference type="EMBL" id="VOOS01000001">
    <property type="protein sequence ID" value="TXB67298.1"/>
    <property type="molecule type" value="Genomic_DNA"/>
</dbReference>
<feature type="transmembrane region" description="Helical" evidence="1">
    <location>
        <begin position="174"/>
        <end position="196"/>
    </location>
</feature>
<keyword evidence="4" id="KW-1185">Reference proteome</keyword>
<feature type="transmembrane region" description="Helical" evidence="1">
    <location>
        <begin position="422"/>
        <end position="439"/>
    </location>
</feature>
<feature type="transmembrane region" description="Helical" evidence="1">
    <location>
        <begin position="388"/>
        <end position="410"/>
    </location>
</feature>
<organism evidence="3 4">
    <name type="scientific">Vicingus serpentipes</name>
    <dbReference type="NCBI Taxonomy" id="1926625"/>
    <lineage>
        <taxon>Bacteria</taxon>
        <taxon>Pseudomonadati</taxon>
        <taxon>Bacteroidota</taxon>
        <taxon>Flavobacteriia</taxon>
        <taxon>Flavobacteriales</taxon>
        <taxon>Vicingaceae</taxon>
        <taxon>Vicingus</taxon>
    </lineage>
</organism>
<feature type="transmembrane region" description="Helical" evidence="1">
    <location>
        <begin position="265"/>
        <end position="293"/>
    </location>
</feature>
<feature type="transmembrane region" description="Helical" evidence="1">
    <location>
        <begin position="467"/>
        <end position="485"/>
    </location>
</feature>
<protein>
    <recommendedName>
        <fullName evidence="2">DUF8201 domain-containing protein</fullName>
    </recommendedName>
</protein>
<evidence type="ECO:0000256" key="1">
    <source>
        <dbReference type="SAM" id="Phobius"/>
    </source>
</evidence>
<proteinExistence type="predicted"/>
<dbReference type="InterPro" id="IPR058514">
    <property type="entry name" value="DUF8201"/>
</dbReference>
<name>A0A5C6RY43_9FLAO</name>
<dbReference type="AlphaFoldDB" id="A0A5C6RY43"/>
<dbReference type="RefSeq" id="WP_147098703.1">
    <property type="nucleotide sequence ID" value="NZ_VOOS01000001.1"/>
</dbReference>
<evidence type="ECO:0000259" key="2">
    <source>
        <dbReference type="Pfam" id="PF26626"/>
    </source>
</evidence>
<dbReference type="Proteomes" id="UP000321721">
    <property type="component" value="Unassembled WGS sequence"/>
</dbReference>
<dbReference type="NCBIfam" id="NF047510">
    <property type="entry name" value="LIC_10190_fam"/>
    <property type="match status" value="1"/>
</dbReference>
<feature type="transmembrane region" description="Helical" evidence="1">
    <location>
        <begin position="208"/>
        <end position="224"/>
    </location>
</feature>